<dbReference type="CDD" id="cd07262">
    <property type="entry name" value="VOC_like"/>
    <property type="match status" value="1"/>
</dbReference>
<dbReference type="PANTHER" id="PTHR35006">
    <property type="entry name" value="GLYOXALASE FAMILY PROTEIN (AFU_ORTHOLOGUE AFUA_5G14830)"/>
    <property type="match status" value="1"/>
</dbReference>
<feature type="domain" description="VOC" evidence="1">
    <location>
        <begin position="1"/>
        <end position="121"/>
    </location>
</feature>
<reference evidence="2 3" key="1">
    <citation type="submission" date="2023-03" db="EMBL/GenBank/DDBJ databases">
        <title>Thalassotalea loyana LMG 22536T draft genome sequence.</title>
        <authorList>
            <person name="Sawabe T."/>
        </authorList>
    </citation>
    <scope>NUCLEOTIDE SEQUENCE [LARGE SCALE GENOMIC DNA]</scope>
    <source>
        <strain evidence="2 3">LMG 22536</strain>
    </source>
</reference>
<dbReference type="Gene3D" id="3.10.180.10">
    <property type="entry name" value="2,3-Dihydroxybiphenyl 1,2-Dioxygenase, domain 1"/>
    <property type="match status" value="1"/>
</dbReference>
<dbReference type="PROSITE" id="PS51819">
    <property type="entry name" value="VOC"/>
    <property type="match status" value="1"/>
</dbReference>
<dbReference type="InterPro" id="IPR004360">
    <property type="entry name" value="Glyas_Fos-R_dOase_dom"/>
</dbReference>
<dbReference type="InterPro" id="IPR029068">
    <property type="entry name" value="Glyas_Bleomycin-R_OHBP_Dase"/>
</dbReference>
<gene>
    <name evidence="2" type="ORF">tloyanaT_15290</name>
</gene>
<keyword evidence="3" id="KW-1185">Reference proteome</keyword>
<dbReference type="SUPFAM" id="SSF54593">
    <property type="entry name" value="Glyoxalase/Bleomycin resistance protein/Dihydroxybiphenyl dioxygenase"/>
    <property type="match status" value="1"/>
</dbReference>
<evidence type="ECO:0000259" key="1">
    <source>
        <dbReference type="PROSITE" id="PS51819"/>
    </source>
</evidence>
<evidence type="ECO:0000313" key="2">
    <source>
        <dbReference type="EMBL" id="GLX85277.1"/>
    </source>
</evidence>
<keyword evidence="2" id="KW-0456">Lyase</keyword>
<dbReference type="Pfam" id="PF00903">
    <property type="entry name" value="Glyoxalase"/>
    <property type="match status" value="1"/>
</dbReference>
<proteinExistence type="predicted"/>
<sequence length="124" mass="13432">MIGYITLGTDDLSVSAPFYDELFSTIGANRFMEEDSFIAWATSPEAPGVCLIKPFDGQPMSVGNGTMVAIAVENPEQVDAFYRKAIALGATDEGEPGIRPDNFYAGYFRTPEGHKFNAFCFVAG</sequence>
<comment type="caution">
    <text evidence="2">The sequence shown here is derived from an EMBL/GenBank/DDBJ whole genome shotgun (WGS) entry which is preliminary data.</text>
</comment>
<dbReference type="RefSeq" id="WP_284297236.1">
    <property type="nucleotide sequence ID" value="NZ_BSSV01000003.1"/>
</dbReference>
<dbReference type="EMBL" id="BSSV01000003">
    <property type="protein sequence ID" value="GLX85277.1"/>
    <property type="molecule type" value="Genomic_DNA"/>
</dbReference>
<dbReference type="InterPro" id="IPR037523">
    <property type="entry name" value="VOC_core"/>
</dbReference>
<organism evidence="2 3">
    <name type="scientific">Thalassotalea loyana</name>
    <dbReference type="NCBI Taxonomy" id="280483"/>
    <lineage>
        <taxon>Bacteria</taxon>
        <taxon>Pseudomonadati</taxon>
        <taxon>Pseudomonadota</taxon>
        <taxon>Gammaproteobacteria</taxon>
        <taxon>Alteromonadales</taxon>
        <taxon>Colwelliaceae</taxon>
        <taxon>Thalassotalea</taxon>
    </lineage>
</organism>
<dbReference type="PANTHER" id="PTHR35006:SF1">
    <property type="entry name" value="BLL2941 PROTEIN"/>
    <property type="match status" value="1"/>
</dbReference>
<dbReference type="GO" id="GO:0016829">
    <property type="term" value="F:lyase activity"/>
    <property type="evidence" value="ECO:0007669"/>
    <property type="project" value="UniProtKB-KW"/>
</dbReference>
<accession>A0ABQ6HEX0</accession>
<protein>
    <submittedName>
        <fullName evidence="2">Lactoylglutathione lyase</fullName>
    </submittedName>
</protein>
<dbReference type="Proteomes" id="UP001157134">
    <property type="component" value="Unassembled WGS sequence"/>
</dbReference>
<name>A0ABQ6HEX0_9GAMM</name>
<evidence type="ECO:0000313" key="3">
    <source>
        <dbReference type="Proteomes" id="UP001157134"/>
    </source>
</evidence>